<organism evidence="1 2">
    <name type="scientific">Senna tora</name>
    <dbReference type="NCBI Taxonomy" id="362788"/>
    <lineage>
        <taxon>Eukaryota</taxon>
        <taxon>Viridiplantae</taxon>
        <taxon>Streptophyta</taxon>
        <taxon>Embryophyta</taxon>
        <taxon>Tracheophyta</taxon>
        <taxon>Spermatophyta</taxon>
        <taxon>Magnoliopsida</taxon>
        <taxon>eudicotyledons</taxon>
        <taxon>Gunneridae</taxon>
        <taxon>Pentapetalae</taxon>
        <taxon>rosids</taxon>
        <taxon>fabids</taxon>
        <taxon>Fabales</taxon>
        <taxon>Fabaceae</taxon>
        <taxon>Caesalpinioideae</taxon>
        <taxon>Cassia clade</taxon>
        <taxon>Senna</taxon>
    </lineage>
</organism>
<name>A0A834XGD4_9FABA</name>
<evidence type="ECO:0000313" key="2">
    <source>
        <dbReference type="Proteomes" id="UP000634136"/>
    </source>
</evidence>
<evidence type="ECO:0000313" key="1">
    <source>
        <dbReference type="EMBL" id="KAF7842758.1"/>
    </source>
</evidence>
<dbReference type="Proteomes" id="UP000634136">
    <property type="component" value="Unassembled WGS sequence"/>
</dbReference>
<dbReference type="EMBL" id="JAAIUW010000002">
    <property type="protein sequence ID" value="KAF7842758.1"/>
    <property type="molecule type" value="Genomic_DNA"/>
</dbReference>
<proteinExistence type="predicted"/>
<protein>
    <submittedName>
        <fullName evidence="1">Uncharacterized protein</fullName>
    </submittedName>
</protein>
<sequence length="19" mass="2164">MALRGVKMGYPVSIRAWLD</sequence>
<dbReference type="AlphaFoldDB" id="A0A834XGD4"/>
<keyword evidence="2" id="KW-1185">Reference proteome</keyword>
<reference evidence="1" key="1">
    <citation type="submission" date="2020-09" db="EMBL/GenBank/DDBJ databases">
        <title>Genome-Enabled Discovery of Anthraquinone Biosynthesis in Senna tora.</title>
        <authorList>
            <person name="Kang S.-H."/>
            <person name="Pandey R.P."/>
            <person name="Lee C.-M."/>
            <person name="Sim J.-S."/>
            <person name="Jeong J.-T."/>
            <person name="Choi B.-S."/>
            <person name="Jung M."/>
            <person name="Ginzburg D."/>
            <person name="Zhao K."/>
            <person name="Won S.Y."/>
            <person name="Oh T.-J."/>
            <person name="Yu Y."/>
            <person name="Kim N.-H."/>
            <person name="Lee O.R."/>
            <person name="Lee T.-H."/>
            <person name="Bashyal P."/>
            <person name="Kim T.-S."/>
            <person name="Lee W.-H."/>
            <person name="Kawkins C."/>
            <person name="Kim C.-K."/>
            <person name="Kim J.S."/>
            <person name="Ahn B.O."/>
            <person name="Rhee S.Y."/>
            <person name="Sohng J.K."/>
        </authorList>
    </citation>
    <scope>NUCLEOTIDE SEQUENCE</scope>
    <source>
        <tissue evidence="1">Leaf</tissue>
    </source>
</reference>
<comment type="caution">
    <text evidence="1">The sequence shown here is derived from an EMBL/GenBank/DDBJ whole genome shotgun (WGS) entry which is preliminary data.</text>
</comment>
<gene>
    <name evidence="1" type="ORF">G2W53_005056</name>
</gene>
<accession>A0A834XGD4</accession>